<feature type="transmembrane region" description="Helical" evidence="1">
    <location>
        <begin position="194"/>
        <end position="217"/>
    </location>
</feature>
<evidence type="ECO:0000256" key="1">
    <source>
        <dbReference type="SAM" id="Phobius"/>
    </source>
</evidence>
<keyword evidence="1" id="KW-1133">Transmembrane helix</keyword>
<name>A0ABN2QIS2_9MICO</name>
<evidence type="ECO:0008006" key="4">
    <source>
        <dbReference type="Google" id="ProtNLM"/>
    </source>
</evidence>
<feature type="transmembrane region" description="Helical" evidence="1">
    <location>
        <begin position="156"/>
        <end position="182"/>
    </location>
</feature>
<reference evidence="2 3" key="1">
    <citation type="journal article" date="2019" name="Int. J. Syst. Evol. Microbiol.">
        <title>The Global Catalogue of Microorganisms (GCM) 10K type strain sequencing project: providing services to taxonomists for standard genome sequencing and annotation.</title>
        <authorList>
            <consortium name="The Broad Institute Genomics Platform"/>
            <consortium name="The Broad Institute Genome Sequencing Center for Infectious Disease"/>
            <person name="Wu L."/>
            <person name="Ma J."/>
        </authorList>
    </citation>
    <scope>NUCLEOTIDE SEQUENCE [LARGE SCALE GENOMIC DNA]</scope>
    <source>
        <strain evidence="2 3">JCM 14901</strain>
    </source>
</reference>
<evidence type="ECO:0000313" key="3">
    <source>
        <dbReference type="Proteomes" id="UP001499933"/>
    </source>
</evidence>
<gene>
    <name evidence="2" type="ORF">GCM10009776_13770</name>
</gene>
<feature type="transmembrane region" description="Helical" evidence="1">
    <location>
        <begin position="57"/>
        <end position="79"/>
    </location>
</feature>
<feature type="transmembrane region" description="Helical" evidence="1">
    <location>
        <begin position="123"/>
        <end position="144"/>
    </location>
</feature>
<accession>A0ABN2QIS2</accession>
<proteinExistence type="predicted"/>
<dbReference type="Proteomes" id="UP001499933">
    <property type="component" value="Unassembled WGS sequence"/>
</dbReference>
<organism evidence="2 3">
    <name type="scientific">Microbacterium deminutum</name>
    <dbReference type="NCBI Taxonomy" id="344164"/>
    <lineage>
        <taxon>Bacteria</taxon>
        <taxon>Bacillati</taxon>
        <taxon>Actinomycetota</taxon>
        <taxon>Actinomycetes</taxon>
        <taxon>Micrococcales</taxon>
        <taxon>Microbacteriaceae</taxon>
        <taxon>Microbacterium</taxon>
    </lineage>
</organism>
<keyword evidence="1" id="KW-0812">Transmembrane</keyword>
<dbReference type="RefSeq" id="WP_344092709.1">
    <property type="nucleotide sequence ID" value="NZ_BAAAOG010000002.1"/>
</dbReference>
<feature type="transmembrane region" description="Helical" evidence="1">
    <location>
        <begin position="91"/>
        <end position="111"/>
    </location>
</feature>
<dbReference type="InterPro" id="IPR049713">
    <property type="entry name" value="Pr6Pr-like"/>
</dbReference>
<protein>
    <recommendedName>
        <fullName evidence="4">Pr6Pr family membrane protein</fullName>
    </recommendedName>
</protein>
<sequence>MGSAERTIGDWLEAVTPERVARLVFGIGRLLCAAAVLVAMVARYYRGMAWVSLADFVAYLTIQSNAAFVVVATVAGVVALRSGLDHPRLDVARVAVLTWVVTAGILFALIVQQSGARGLRIDVAWSDIALHFVLPGFAVLDWVLSPRRHRVSFRVLVPIVGYPVVWGIITLIRGTLVGWYPYYFLDPTQISSPLQFATLSGLMLAGFAVVGVVFIALPSRGWGLAASLRTVRASGGPSG</sequence>
<feature type="transmembrane region" description="Helical" evidence="1">
    <location>
        <begin position="20"/>
        <end position="45"/>
    </location>
</feature>
<keyword evidence="3" id="KW-1185">Reference proteome</keyword>
<evidence type="ECO:0000313" key="2">
    <source>
        <dbReference type="EMBL" id="GAA1953154.1"/>
    </source>
</evidence>
<dbReference type="NCBIfam" id="NF038065">
    <property type="entry name" value="Pr6Pr"/>
    <property type="match status" value="1"/>
</dbReference>
<dbReference type="EMBL" id="BAAAOG010000002">
    <property type="protein sequence ID" value="GAA1953154.1"/>
    <property type="molecule type" value="Genomic_DNA"/>
</dbReference>
<keyword evidence="1" id="KW-0472">Membrane</keyword>
<comment type="caution">
    <text evidence="2">The sequence shown here is derived from an EMBL/GenBank/DDBJ whole genome shotgun (WGS) entry which is preliminary data.</text>
</comment>